<evidence type="ECO:0000313" key="3">
    <source>
        <dbReference type="EMBL" id="MBE1495477.1"/>
    </source>
</evidence>
<evidence type="ECO:0000313" key="4">
    <source>
        <dbReference type="Proteomes" id="UP000631670"/>
    </source>
</evidence>
<reference evidence="3 4" key="1">
    <citation type="submission" date="2020-10" db="EMBL/GenBank/DDBJ databases">
        <title>Sequencing the genomes of 1000 actinobacteria strains.</title>
        <authorList>
            <person name="Klenk H.-P."/>
        </authorList>
    </citation>
    <scope>NUCLEOTIDE SEQUENCE [LARGE SCALE GENOMIC DNA]</scope>
    <source>
        <strain evidence="3 4">DSM 44653</strain>
    </source>
</reference>
<feature type="region of interest" description="Disordered" evidence="1">
    <location>
        <begin position="199"/>
        <end position="279"/>
    </location>
</feature>
<comment type="caution">
    <text evidence="3">The sequence shown here is derived from an EMBL/GenBank/DDBJ whole genome shotgun (WGS) entry which is preliminary data.</text>
</comment>
<gene>
    <name evidence="3" type="ORF">H4696_002577</name>
</gene>
<feature type="compositionally biased region" description="Low complexity" evidence="1">
    <location>
        <begin position="204"/>
        <end position="220"/>
    </location>
</feature>
<accession>A0ABR9HX36</accession>
<keyword evidence="2" id="KW-1133">Transmembrane helix</keyword>
<dbReference type="EMBL" id="JADBEG010000001">
    <property type="protein sequence ID" value="MBE1495477.1"/>
    <property type="molecule type" value="Genomic_DNA"/>
</dbReference>
<keyword evidence="2" id="KW-0812">Transmembrane</keyword>
<organism evidence="3 4">
    <name type="scientific">Amycolatopsis lexingtonensis</name>
    <dbReference type="NCBI Taxonomy" id="218822"/>
    <lineage>
        <taxon>Bacteria</taxon>
        <taxon>Bacillati</taxon>
        <taxon>Actinomycetota</taxon>
        <taxon>Actinomycetes</taxon>
        <taxon>Pseudonocardiales</taxon>
        <taxon>Pseudonocardiaceae</taxon>
        <taxon>Amycolatopsis</taxon>
    </lineage>
</organism>
<feature type="transmembrane region" description="Helical" evidence="2">
    <location>
        <begin position="32"/>
        <end position="52"/>
    </location>
</feature>
<feature type="compositionally biased region" description="Polar residues" evidence="1">
    <location>
        <begin position="221"/>
        <end position="238"/>
    </location>
</feature>
<dbReference type="Proteomes" id="UP000631670">
    <property type="component" value="Unassembled WGS sequence"/>
</dbReference>
<evidence type="ECO:0008006" key="5">
    <source>
        <dbReference type="Google" id="ProtNLM"/>
    </source>
</evidence>
<feature type="transmembrane region" description="Helical" evidence="2">
    <location>
        <begin position="170"/>
        <end position="191"/>
    </location>
</feature>
<sequence>MSPAALLRGFLGGGVAGAAVSAFVTGIVLEEVPLILTALGLPAGYGLLLYVAGAPRRAREAAVIPRVALARIESRRAGGTETGDVPLTLVLTVAPEDAPSFRVEITHGVNLADLPGFPAGEVLVVQYPPDRPWRAEVVPNPTAEWRRRAEEAVIEPAPQSTVVGPPPEGCAFAVVAFAGLLFGAAVVLGLFRVELFRPTEEQPESSTTETSTTETTTTETFSFHITITGPDGTTTFVLPSTPRRAPGDRGRRPGSGRPAAGVRGAGRRSAAGRSAGRSR</sequence>
<keyword evidence="4" id="KW-1185">Reference proteome</keyword>
<evidence type="ECO:0000256" key="1">
    <source>
        <dbReference type="SAM" id="MobiDB-lite"/>
    </source>
</evidence>
<dbReference type="RefSeq" id="WP_225955667.1">
    <property type="nucleotide sequence ID" value="NZ_JADBEG010000001.1"/>
</dbReference>
<proteinExistence type="predicted"/>
<name>A0ABR9HX36_9PSEU</name>
<keyword evidence="2" id="KW-0472">Membrane</keyword>
<protein>
    <recommendedName>
        <fullName evidence="5">DUF3592 domain-containing protein</fullName>
    </recommendedName>
</protein>
<feature type="compositionally biased region" description="Low complexity" evidence="1">
    <location>
        <begin position="255"/>
        <end position="279"/>
    </location>
</feature>
<evidence type="ECO:0000256" key="2">
    <source>
        <dbReference type="SAM" id="Phobius"/>
    </source>
</evidence>